<evidence type="ECO:0000256" key="1">
    <source>
        <dbReference type="SAM" id="MobiDB-lite"/>
    </source>
</evidence>
<dbReference type="EMBL" id="JBHLYR010000052">
    <property type="protein sequence ID" value="MFB9993650.1"/>
    <property type="molecule type" value="Genomic_DNA"/>
</dbReference>
<feature type="region of interest" description="Disordered" evidence="1">
    <location>
        <begin position="625"/>
        <end position="648"/>
    </location>
</feature>
<keyword evidence="6" id="KW-1185">Reference proteome</keyword>
<dbReference type="Proteomes" id="UP001589733">
    <property type="component" value="Unassembled WGS sequence"/>
</dbReference>
<dbReference type="Pfam" id="PF13569">
    <property type="entry name" value="DUF4132"/>
    <property type="match status" value="1"/>
</dbReference>
<feature type="domain" description="DUF5724" evidence="3">
    <location>
        <begin position="79"/>
        <end position="1277"/>
    </location>
</feature>
<protein>
    <submittedName>
        <fullName evidence="5">DUF5724 domain-containing protein</fullName>
    </submittedName>
</protein>
<dbReference type="RefSeq" id="WP_380012902.1">
    <property type="nucleotide sequence ID" value="NZ_JBHLYR010000052.1"/>
</dbReference>
<evidence type="ECO:0000259" key="3">
    <source>
        <dbReference type="Pfam" id="PF18991"/>
    </source>
</evidence>
<feature type="compositionally biased region" description="Polar residues" evidence="1">
    <location>
        <begin position="637"/>
        <end position="648"/>
    </location>
</feature>
<organism evidence="5 6">
    <name type="scientific">Deinococcus oregonensis</name>
    <dbReference type="NCBI Taxonomy" id="1805970"/>
    <lineage>
        <taxon>Bacteria</taxon>
        <taxon>Thermotogati</taxon>
        <taxon>Deinococcota</taxon>
        <taxon>Deinococci</taxon>
        <taxon>Deinococcales</taxon>
        <taxon>Deinococcaceae</taxon>
        <taxon>Deinococcus</taxon>
    </lineage>
</organism>
<name>A0ABV6B3W5_9DEIO</name>
<dbReference type="Pfam" id="PF24879">
    <property type="entry name" value="DUF7737"/>
    <property type="match status" value="1"/>
</dbReference>
<evidence type="ECO:0000313" key="5">
    <source>
        <dbReference type="EMBL" id="MFB9993650.1"/>
    </source>
</evidence>
<proteinExistence type="predicted"/>
<evidence type="ECO:0000259" key="2">
    <source>
        <dbReference type="Pfam" id="PF13569"/>
    </source>
</evidence>
<accession>A0ABV6B3W5</accession>
<dbReference type="InterPro" id="IPR043782">
    <property type="entry name" value="DUF5724"/>
</dbReference>
<comment type="caution">
    <text evidence="5">The sequence shown here is derived from an EMBL/GenBank/DDBJ whole genome shotgun (WGS) entry which is preliminary data.</text>
</comment>
<gene>
    <name evidence="5" type="ORF">ACFFLM_16935</name>
</gene>
<reference evidence="5 6" key="1">
    <citation type="submission" date="2024-09" db="EMBL/GenBank/DDBJ databases">
        <authorList>
            <person name="Sun Q."/>
            <person name="Mori K."/>
        </authorList>
    </citation>
    <scope>NUCLEOTIDE SEQUENCE [LARGE SCALE GENOMIC DNA]</scope>
    <source>
        <strain evidence="5 6">JCM 13503</strain>
    </source>
</reference>
<evidence type="ECO:0000313" key="6">
    <source>
        <dbReference type="Proteomes" id="UP001589733"/>
    </source>
</evidence>
<sequence length="1677" mass="185700">MTSPALNGQTLDVYLGTFRKAWKPAYDRRAAALPPAQAERLAFLRADTGTGYNPNHLAERLTYLKEILAAPSPERTALLGVLFPQIADTVERTVDTFLTRHTYPQGYSRRAFRAPGQPQQAERAAAWVWALWNLTREYPQDVEWFAVHAGLLGWRSDDLGWLLAQAIDDGNEAVFEVLAQTAATQHPVARMGRHVTRAWLVSARADAWALAEGLLLAAQRQEGLRQVILESIDEAHPDAFGRMLRLILKEDLLRFAATVRAADVWFGLNYDVTDLKRLRPLLTQACGFLDDPAQARAAVQSGTGQEAFLAFYTLAMRDAPGAAVLALGLLQPSPDADPERRMAAARFLLDSDLYTSADLLFLLDDPELRIGAMYLNQHGYTTDPLDAKFERIEAYALRLSAAPKAPSGEATHTPLLFPWLGHLPSRVDVLDGLPRHLGTRPMGVLLAHLPAMSGSGRAAVLGAIQERALDGREVEGNIVATTPITLEPLSRAAIFTLLQDRSSALSQQAVNLIDRLLTHGLTLEEGETLELDALLKRKGADLRRGVLKLLGRDPAQARASALRLLASRTGEQRQAGLQLLLLHGQAADLPAEFVPRGQAEESLHAALLTPDATLTLRDGLGLFDPAELTQPRPVAPQPQSAQTQPDQSGSRVFQWIKNILRPVAGPARPYTAVLERGAALLTALDDLAHTHRETPVTGEGWDGEEVRLLGNLGYWYGEQFPLPDLWLTFWQNRENPQDDDLTALMWAVRRHQTPAGAAAPEEPEDIDLEALLEEGEQEENDELDSEFDDDETEKLPLIDRILESMFGPPVMLEAPLRYASLVQRILPLLARQATPADVDLALDVWETQLAALPQDSELQPNRYGWRGDDPRDGLHSPHFLPKDRWTPPQRERLWWLSLYQNQAFPKLARRRTDTALLLEAYTQGWANRTDLLDALIGAPGDREGYSSYNNFSELRRYSGRKPDERLPTHPDWVTAVNTVRERVLAVELERGDLETAASTPALALAWVDGAAYALRALAALGKEPLRRGYTGSNESRPNVLSHLIRVSFPSVTDTPETFAAAVKMHGIPEGRLLDLAMFAPQWAKLVAATLSWKGLESGVYWLHAHTRDTSWSVAQDVREAWEAEISERTPLTPQELLDGAVDVAWFRQMYKELGAAHFANLLDAAKYASSSGGHKRAERFARALLGELSEEELTGAIAAKRQQDSVRALGLLPLSKTAKKGAAQLEGRYRVLSDFRHSARQFGAQRQVSERLAADIGMQNLARTAGYADPQRLRWAMEARLAPDWTRQADVEGVQVGLTLTAQGEASLWVRRGEKPLKNLPAALKKHPEIVSIRETLTELSATRGRMRAALEEAMVRGDLFTPQELAQLALHPVIAPLLRALVWVQNEAALGWWQGQELQTLAEAVPTADLALRIAHPHDLFASGQWRQWQAQVIEHSIQQPFKQVFREYYPLTPAEQGAKRSARYTGHHVQPSQALALLKARGWVAVHEEGIRKTFHAEGINVWLDTSLAYSTPGEVEGTPLEGAYFTSRESGELLALASIPPRLFSETMRDLDLVVSVAHVGGVDPEASQSTTEMRAALVNETVRLLRLENVRLQNQHALIDGAFAQYSVHLGSGNVHLLPGGALCVVPVHNQQQGRIFLPFADPDPRTAEVVSKVLLFARDREIQDPTILEQLR</sequence>
<feature type="domain" description="DUF7737" evidence="4">
    <location>
        <begin position="1576"/>
        <end position="1676"/>
    </location>
</feature>
<dbReference type="InterPro" id="IPR056639">
    <property type="entry name" value="DUF7737"/>
</dbReference>
<dbReference type="InterPro" id="IPR025406">
    <property type="entry name" value="DUF4132"/>
</dbReference>
<feature type="domain" description="DUF4132" evidence="2">
    <location>
        <begin position="1315"/>
        <end position="1485"/>
    </location>
</feature>
<evidence type="ECO:0000259" key="4">
    <source>
        <dbReference type="Pfam" id="PF24879"/>
    </source>
</evidence>
<dbReference type="Pfam" id="PF18991">
    <property type="entry name" value="DUF5724"/>
    <property type="match status" value="1"/>
</dbReference>